<feature type="binding site" evidence="14">
    <location>
        <begin position="351"/>
        <end position="354"/>
    </location>
    <ligand>
        <name>4-CDP-2-C-methyl-D-erythritol 2-phosphate</name>
        <dbReference type="ChEBI" id="CHEBI:57919"/>
    </ligand>
</feature>
<dbReference type="eggNOG" id="COG0245">
    <property type="taxonomic scope" value="Bacteria"/>
</dbReference>
<keyword evidence="13 14" id="KW-0511">Multifunctional enzyme</keyword>
<dbReference type="NCBIfam" id="TIGR00151">
    <property type="entry name" value="ispF"/>
    <property type="match status" value="1"/>
</dbReference>
<dbReference type="EMBL" id="AWFF01000013">
    <property type="protein sequence ID" value="KCZ56515.1"/>
    <property type="molecule type" value="Genomic_DNA"/>
</dbReference>
<evidence type="ECO:0000256" key="10">
    <source>
        <dbReference type="ARBA" id="ARBA00022723"/>
    </source>
</evidence>
<dbReference type="EC" id="2.7.7.60" evidence="14"/>
<protein>
    <recommendedName>
        <fullName evidence="14">Bifunctional enzyme IspD/IspF</fullName>
    </recommendedName>
    <domain>
        <recommendedName>
            <fullName evidence="14">2-C-methyl-D-erythritol 4-phosphate cytidylyltransferase</fullName>
            <ecNumber evidence="14">2.7.7.60</ecNumber>
        </recommendedName>
        <alternativeName>
            <fullName evidence="14">4-diphosphocytidyl-2C-methyl-D-erythritol synthase</fullName>
        </alternativeName>
        <alternativeName>
            <fullName evidence="14">MEP cytidylyltransferase</fullName>
            <shortName evidence="14">MCT</shortName>
        </alternativeName>
    </domain>
    <domain>
        <recommendedName>
            <fullName evidence="14">2-C-methyl-D-erythritol 2,4-cyclodiphosphate synthase</fullName>
            <shortName evidence="14">MECDP-synthase</shortName>
            <shortName evidence="14">MECPP-synthase</shortName>
            <shortName evidence="14">MECPS</shortName>
            <ecNumber evidence="14">4.6.1.12</ecNumber>
        </recommendedName>
    </domain>
</protein>
<comment type="similarity">
    <text evidence="7">Belongs to the IspD/TarI cytidylyltransferase family. IspD subfamily.</text>
</comment>
<dbReference type="GO" id="GO:0019288">
    <property type="term" value="P:isopentenyl diphosphate biosynthetic process, methylerythritol 4-phosphate pathway"/>
    <property type="evidence" value="ECO:0007669"/>
    <property type="project" value="UniProtKB-UniRule"/>
</dbReference>
<feature type="binding site" evidence="14">
    <location>
        <begin position="275"/>
        <end position="277"/>
    </location>
    <ligand>
        <name>4-CDP-2-C-methyl-D-erythritol 2-phosphate</name>
        <dbReference type="ChEBI" id="CHEBI:57919"/>
    </ligand>
</feature>
<sequence length="378" mass="40224">MSNTIAIIVAGGQGRRAETALPKQWQMLNGKPVISWSIEAFLSHPKVVEVIVVTSADIPKNVDMSGVKVAKGGDTRTLSVRSGLKAISSPADDTAVLIHDAARPGLTHQIIDDLLSALEISDAAAPALPVQDALKRQTGDALETVSREALYRVQTPQAFAYAMITRALETATDLVDDLAAVEAQGANVTLVKGSDRLHKITYAEDFDMVSRLMDTPLAPVRMGSGFDVHAFEPGDHVTLCGVKIPHGARLKGHSDADAAWHALTDAILGAVALGDIGDHFPPSEDRWKDADSGIFLKEAQRLALEAGYAIANCDITIICEAPKVKPHREAMRLRTAELLELPLDGISVKATTTEGLGFTGRREGIAAEAVVSLARVQS</sequence>
<dbReference type="eggNOG" id="COG1211">
    <property type="taxonomic scope" value="Bacteria"/>
</dbReference>
<feature type="binding site" evidence="14">
    <location>
        <position position="361"/>
    </location>
    <ligand>
        <name>4-CDP-2-C-methyl-D-erythritol 2-phosphate</name>
        <dbReference type="ChEBI" id="CHEBI:57919"/>
    </ligand>
</feature>
<dbReference type="InterPro" id="IPR003526">
    <property type="entry name" value="MECDP_synthase"/>
</dbReference>
<dbReference type="HAMAP" id="MF_00107">
    <property type="entry name" value="IspF"/>
    <property type="match status" value="1"/>
</dbReference>
<dbReference type="Proteomes" id="UP000027037">
    <property type="component" value="Unassembled WGS sequence"/>
</dbReference>
<dbReference type="GO" id="GO:0046872">
    <property type="term" value="F:metal ion binding"/>
    <property type="evidence" value="ECO:0007669"/>
    <property type="project" value="UniProtKB-KW"/>
</dbReference>
<dbReference type="InterPro" id="IPR034683">
    <property type="entry name" value="IspD/TarI"/>
</dbReference>
<keyword evidence="10 14" id="KW-0479">Metal-binding</keyword>
<dbReference type="GO" id="GO:0008685">
    <property type="term" value="F:2-C-methyl-D-erythritol 2,4-cyclodiphosphate synthase activity"/>
    <property type="evidence" value="ECO:0007669"/>
    <property type="project" value="UniProtKB-UniRule"/>
</dbReference>
<feature type="region of interest" description="2-C-methyl-D-erythritol 4-phosphate cytidylyltransferase" evidence="14">
    <location>
        <begin position="1"/>
        <end position="220"/>
    </location>
</feature>
<feature type="site" description="Transition state stabilizer" evidence="14">
    <location>
        <position position="352"/>
    </location>
</feature>
<evidence type="ECO:0000256" key="2">
    <source>
        <dbReference type="ARBA" id="ARBA00001282"/>
    </source>
</evidence>
<dbReference type="AlphaFoldDB" id="A0A062UK50"/>
<dbReference type="SUPFAM" id="SSF53448">
    <property type="entry name" value="Nucleotide-diphospho-sugar transferases"/>
    <property type="match status" value="1"/>
</dbReference>
<evidence type="ECO:0000256" key="1">
    <source>
        <dbReference type="ARBA" id="ARBA00000200"/>
    </source>
</evidence>
<dbReference type="PANTHER" id="PTHR43181">
    <property type="entry name" value="2-C-METHYL-D-ERYTHRITOL 2,4-CYCLODIPHOSPHATE SYNTHASE, CHLOROPLASTIC"/>
    <property type="match status" value="1"/>
</dbReference>
<dbReference type="InterPro" id="IPR026596">
    <property type="entry name" value="IspD/F"/>
</dbReference>
<evidence type="ECO:0000313" key="17">
    <source>
        <dbReference type="Proteomes" id="UP000027037"/>
    </source>
</evidence>
<dbReference type="GO" id="GO:0016114">
    <property type="term" value="P:terpenoid biosynthetic process"/>
    <property type="evidence" value="ECO:0007669"/>
    <property type="project" value="InterPro"/>
</dbReference>
<dbReference type="CDD" id="cd02516">
    <property type="entry name" value="CDP-ME_synthetase"/>
    <property type="match status" value="1"/>
</dbReference>
<gene>
    <name evidence="14" type="primary">ispDF</name>
    <name evidence="16" type="ORF">HY29_07995</name>
</gene>
<proteinExistence type="inferred from homology"/>
<evidence type="ECO:0000256" key="9">
    <source>
        <dbReference type="ARBA" id="ARBA00022695"/>
    </source>
</evidence>
<name>A0A062UK50_9PROT</name>
<keyword evidence="17" id="KW-1185">Reference proteome</keyword>
<feature type="binding site" evidence="14">
    <location>
        <begin position="253"/>
        <end position="254"/>
    </location>
    <ligand>
        <name>4-CDP-2-C-methyl-D-erythritol 2-phosphate</name>
        <dbReference type="ChEBI" id="CHEBI:57919"/>
    </ligand>
</feature>
<dbReference type="OrthoDB" id="9804336at2"/>
<comment type="pathway">
    <text evidence="5 14">Isoprenoid biosynthesis; isopentenyl diphosphate biosynthesis via DXP pathway; isopentenyl diphosphate from 1-deoxy-D-xylulose 5-phosphate: step 2/6.</text>
</comment>
<dbReference type="Gene3D" id="3.30.1330.50">
    <property type="entry name" value="2-C-methyl-D-erythritol 2,4-cyclodiphosphate synthase"/>
    <property type="match status" value="1"/>
</dbReference>
<feature type="binding site" evidence="14">
    <location>
        <begin position="227"/>
        <end position="229"/>
    </location>
    <ligand>
        <name>4-CDP-2-C-methyl-D-erythritol 2-phosphate</name>
        <dbReference type="ChEBI" id="CHEBI:57919"/>
    </ligand>
</feature>
<organism evidence="16 17">
    <name type="scientific">Hyphomonas beringensis</name>
    <dbReference type="NCBI Taxonomy" id="1280946"/>
    <lineage>
        <taxon>Bacteria</taxon>
        <taxon>Pseudomonadati</taxon>
        <taxon>Pseudomonadota</taxon>
        <taxon>Alphaproteobacteria</taxon>
        <taxon>Hyphomonadales</taxon>
        <taxon>Hyphomonadaceae</taxon>
        <taxon>Hyphomonas</taxon>
    </lineage>
</organism>
<comment type="function">
    <text evidence="14">Bifunctional enzyme that catalyzes the formation of 4-diphosphocytidyl-2-C-methyl-D-erythritol from CTP and 2-C-methyl-D-erythritol 4-phosphate (MEP) (IspD), and catalyzes the conversion of 4-diphosphocytidyl-2-C-methyl-D-erythritol 2-phosphate (CDP-ME2P) to 2-C-methyl-D-erythritol 2,4-cyclodiphosphate (ME-CPP) with a corresponding release of cytidine 5-monophosphate (CMP) (IspF).</text>
</comment>
<comment type="catalytic activity">
    <reaction evidence="1 14">
        <text>4-CDP-2-C-methyl-D-erythritol 2-phosphate = 2-C-methyl-D-erythritol 2,4-cyclic diphosphate + CMP</text>
        <dbReference type="Rhea" id="RHEA:23864"/>
        <dbReference type="ChEBI" id="CHEBI:57919"/>
        <dbReference type="ChEBI" id="CHEBI:58483"/>
        <dbReference type="ChEBI" id="CHEBI:60377"/>
        <dbReference type="EC" id="4.6.1.12"/>
    </reaction>
</comment>
<dbReference type="InterPro" id="IPR036571">
    <property type="entry name" value="MECDP_synthase_sf"/>
</dbReference>
<feature type="binding site" evidence="14">
    <location>
        <position position="229"/>
    </location>
    <ligand>
        <name>a divalent metal cation</name>
        <dbReference type="ChEBI" id="CHEBI:60240"/>
    </ligand>
</feature>
<feature type="site" description="Transition state stabilizer" evidence="14">
    <location>
        <position position="16"/>
    </location>
</feature>
<comment type="similarity">
    <text evidence="14">In the N-terminal section; belongs to the IspD/TarI cytidylyltransferase family. IspD subfamily.</text>
</comment>
<dbReference type="CDD" id="cd00554">
    <property type="entry name" value="MECDP_synthase"/>
    <property type="match status" value="1"/>
</dbReference>
<comment type="catalytic activity">
    <reaction evidence="2 14">
        <text>2-C-methyl-D-erythritol 4-phosphate + CTP + H(+) = 4-CDP-2-C-methyl-D-erythritol + diphosphate</text>
        <dbReference type="Rhea" id="RHEA:13429"/>
        <dbReference type="ChEBI" id="CHEBI:15378"/>
        <dbReference type="ChEBI" id="CHEBI:33019"/>
        <dbReference type="ChEBI" id="CHEBI:37563"/>
        <dbReference type="ChEBI" id="CHEBI:57823"/>
        <dbReference type="ChEBI" id="CHEBI:58262"/>
        <dbReference type="EC" id="2.7.7.60"/>
    </reaction>
</comment>
<evidence type="ECO:0000256" key="11">
    <source>
        <dbReference type="ARBA" id="ARBA00023229"/>
    </source>
</evidence>
<keyword evidence="12 14" id="KW-0456">Lyase</keyword>
<dbReference type="HAMAP" id="MF_01520">
    <property type="entry name" value="IspDF"/>
    <property type="match status" value="1"/>
</dbReference>
<feature type="site" description="Transition state stabilizer" evidence="14">
    <location>
        <position position="253"/>
    </location>
</feature>
<dbReference type="RefSeq" id="WP_034791215.1">
    <property type="nucleotide sequence ID" value="NZ_AWFF01000013.1"/>
</dbReference>
<evidence type="ECO:0000256" key="4">
    <source>
        <dbReference type="ARBA" id="ARBA00004709"/>
    </source>
</evidence>
<dbReference type="UniPathway" id="UPA00056">
    <property type="reaction ID" value="UER00093"/>
</dbReference>
<dbReference type="InterPro" id="IPR018294">
    <property type="entry name" value="ISPD_synthase_CS"/>
</dbReference>
<evidence type="ECO:0000256" key="12">
    <source>
        <dbReference type="ARBA" id="ARBA00023239"/>
    </source>
</evidence>
<dbReference type="NCBIfam" id="NF006899">
    <property type="entry name" value="PRK09382.1"/>
    <property type="match status" value="1"/>
</dbReference>
<evidence type="ECO:0000256" key="13">
    <source>
        <dbReference type="ARBA" id="ARBA00023268"/>
    </source>
</evidence>
<dbReference type="STRING" id="1280946.HY29_07995"/>
<dbReference type="SUPFAM" id="SSF69765">
    <property type="entry name" value="IpsF-like"/>
    <property type="match status" value="1"/>
</dbReference>
<keyword evidence="11 14" id="KW-0414">Isoprene biosynthesis</keyword>
<keyword evidence="8 14" id="KW-0808">Transferase</keyword>
<dbReference type="PROSITE" id="PS01295">
    <property type="entry name" value="ISPD"/>
    <property type="match status" value="1"/>
</dbReference>
<dbReference type="InterPro" id="IPR020555">
    <property type="entry name" value="MECDP_synthase_CS"/>
</dbReference>
<evidence type="ECO:0000256" key="6">
    <source>
        <dbReference type="ARBA" id="ARBA00008480"/>
    </source>
</evidence>
<feature type="binding site" evidence="14">
    <location>
        <position position="358"/>
    </location>
    <ligand>
        <name>4-CDP-2-C-methyl-D-erythritol 2-phosphate</name>
        <dbReference type="ChEBI" id="CHEBI:57919"/>
    </ligand>
</feature>
<comment type="caution">
    <text evidence="16">The sequence shown here is derived from an EMBL/GenBank/DDBJ whole genome shotgun (WGS) entry which is preliminary data.</text>
</comment>
<feature type="site" description="Positions MEP for the nucleophilic attack" evidence="14">
    <location>
        <position position="199"/>
    </location>
</feature>
<dbReference type="EC" id="4.6.1.12" evidence="14"/>
<dbReference type="PATRIC" id="fig|1280946.3.peg.392"/>
<dbReference type="Pfam" id="PF02542">
    <property type="entry name" value="YgbB"/>
    <property type="match status" value="1"/>
</dbReference>
<feature type="site" description="Transition state stabilizer" evidence="14">
    <location>
        <position position="23"/>
    </location>
</feature>
<evidence type="ECO:0000256" key="3">
    <source>
        <dbReference type="ARBA" id="ARBA00001968"/>
    </source>
</evidence>
<evidence type="ECO:0000256" key="14">
    <source>
        <dbReference type="HAMAP-Rule" id="MF_01520"/>
    </source>
</evidence>
<comment type="similarity">
    <text evidence="6">Belongs to the IspF family.</text>
</comment>
<evidence type="ECO:0000256" key="5">
    <source>
        <dbReference type="ARBA" id="ARBA00004787"/>
    </source>
</evidence>
<dbReference type="Gene3D" id="3.90.550.10">
    <property type="entry name" value="Spore Coat Polysaccharide Biosynthesis Protein SpsA, Chain A"/>
    <property type="match status" value="1"/>
</dbReference>
<evidence type="ECO:0000313" key="16">
    <source>
        <dbReference type="EMBL" id="KCZ56515.1"/>
    </source>
</evidence>
<evidence type="ECO:0000256" key="8">
    <source>
        <dbReference type="ARBA" id="ARBA00022679"/>
    </source>
</evidence>
<evidence type="ECO:0000259" key="15">
    <source>
        <dbReference type="Pfam" id="PF02542"/>
    </source>
</evidence>
<comment type="caution">
    <text evidence="14">Lacks conserved residue(s) required for the propagation of feature annotation.</text>
</comment>
<dbReference type="GO" id="GO:0050518">
    <property type="term" value="F:2-C-methyl-D-erythritol 4-phosphate cytidylyltransferase activity"/>
    <property type="evidence" value="ECO:0007669"/>
    <property type="project" value="UniProtKB-UniRule"/>
</dbReference>
<keyword evidence="9 14" id="KW-0548">Nucleotidyltransferase</keyword>
<feature type="region of interest" description="2-C-methyl-D-erythritol 2,4-cyclodiphosphate synthase" evidence="14">
    <location>
        <begin position="221"/>
        <end position="378"/>
    </location>
</feature>
<comment type="similarity">
    <text evidence="14">In the C-terminal section; belongs to the IspF family.</text>
</comment>
<evidence type="ECO:0000256" key="7">
    <source>
        <dbReference type="ARBA" id="ARBA00009789"/>
    </source>
</evidence>
<dbReference type="FunFam" id="3.90.550.10:FF:000003">
    <property type="entry name" value="2-C-methyl-D-erythritol 4-phosphate cytidylyltransferase"/>
    <property type="match status" value="1"/>
</dbReference>
<dbReference type="Pfam" id="PF01128">
    <property type="entry name" value="IspD"/>
    <property type="match status" value="1"/>
</dbReference>
<reference evidence="16 17" key="1">
    <citation type="journal article" date="2014" name="Antonie Van Leeuwenhoek">
        <title>Hyphomonas beringensis sp. nov. and Hyphomonas chukchiensis sp. nov., isolated from surface seawater of the Bering Sea and Chukchi Sea.</title>
        <authorList>
            <person name="Li C."/>
            <person name="Lai Q."/>
            <person name="Li G."/>
            <person name="Dong C."/>
            <person name="Wang J."/>
            <person name="Liao Y."/>
            <person name="Shao Z."/>
        </authorList>
    </citation>
    <scope>NUCLEOTIDE SEQUENCE [LARGE SCALE GENOMIC DNA]</scope>
    <source>
        <strain evidence="16 17">25B14_1</strain>
    </source>
</reference>
<dbReference type="InterPro" id="IPR029044">
    <property type="entry name" value="Nucleotide-diphossugar_trans"/>
</dbReference>
<dbReference type="PANTHER" id="PTHR43181:SF1">
    <property type="entry name" value="2-C-METHYL-D-ERYTHRITOL 2,4-CYCLODIPHOSPHATE SYNTHASE, CHLOROPLASTIC"/>
    <property type="match status" value="1"/>
</dbReference>
<dbReference type="HAMAP" id="MF_00108">
    <property type="entry name" value="IspD"/>
    <property type="match status" value="1"/>
</dbReference>
<comment type="pathway">
    <text evidence="4 14">Isoprenoid biosynthesis; isopentenyl diphosphate biosynthesis via DXP pathway; isopentenyl diphosphate from 1-deoxy-D-xylulose 5-phosphate: step 4/6.</text>
</comment>
<feature type="binding site" evidence="14">
    <location>
        <position position="261"/>
    </location>
    <ligand>
        <name>a divalent metal cation</name>
        <dbReference type="ChEBI" id="CHEBI:60240"/>
    </ligand>
</feature>
<dbReference type="PROSITE" id="PS01350">
    <property type="entry name" value="ISPF"/>
    <property type="match status" value="1"/>
</dbReference>
<feature type="domain" description="2-C-methyl-D-erythritol 2,4-cyclodiphosphate synthase" evidence="15">
    <location>
        <begin position="221"/>
        <end position="373"/>
    </location>
</feature>
<feature type="binding site" evidence="14">
    <location>
        <position position="227"/>
    </location>
    <ligand>
        <name>a divalent metal cation</name>
        <dbReference type="ChEBI" id="CHEBI:60240"/>
    </ligand>
</feature>
<accession>A0A062UK50</accession>
<dbReference type="NCBIfam" id="TIGR00453">
    <property type="entry name" value="ispD"/>
    <property type="match status" value="1"/>
</dbReference>
<feature type="site" description="Positions MEP for the nucleophilic attack" evidence="14">
    <location>
        <position position="147"/>
    </location>
</feature>
<comment type="cofactor">
    <cofactor evidence="3 14">
        <name>a divalent metal cation</name>
        <dbReference type="ChEBI" id="CHEBI:60240"/>
    </cofactor>
</comment>
<dbReference type="InterPro" id="IPR001228">
    <property type="entry name" value="IspD"/>
</dbReference>